<protein>
    <submittedName>
        <fullName evidence="1">PPE36 domain protein</fullName>
    </submittedName>
</protein>
<accession>A0A1V3XEY3</accession>
<comment type="caution">
    <text evidence="1">The sequence shown here is derived from an EMBL/GenBank/DDBJ whole genome shotgun (WGS) entry which is preliminary data.</text>
</comment>
<evidence type="ECO:0000313" key="1">
    <source>
        <dbReference type="EMBL" id="OOK77732.1"/>
    </source>
</evidence>
<evidence type="ECO:0000313" key="2">
    <source>
        <dbReference type="Proteomes" id="UP000188532"/>
    </source>
</evidence>
<dbReference type="EMBL" id="MVBN01000003">
    <property type="protein sequence ID" value="OOK77732.1"/>
    <property type="molecule type" value="Genomic_DNA"/>
</dbReference>
<dbReference type="AlphaFoldDB" id="A0A1V3XEY3"/>
<sequence>MCPASNESGPGPALSSAECTSGGAAIHIGAVIVGCLRAHLVHRGNR</sequence>
<organism evidence="1 2">
    <name type="scientific">Mycobacterium kansasii</name>
    <dbReference type="NCBI Taxonomy" id="1768"/>
    <lineage>
        <taxon>Bacteria</taxon>
        <taxon>Bacillati</taxon>
        <taxon>Actinomycetota</taxon>
        <taxon>Actinomycetes</taxon>
        <taxon>Mycobacteriales</taxon>
        <taxon>Mycobacteriaceae</taxon>
        <taxon>Mycobacterium</taxon>
    </lineage>
</organism>
<dbReference type="Proteomes" id="UP000188532">
    <property type="component" value="Unassembled WGS sequence"/>
</dbReference>
<proteinExistence type="predicted"/>
<reference evidence="1 2" key="1">
    <citation type="submission" date="2017-02" db="EMBL/GenBank/DDBJ databases">
        <title>Complete genome sequences of Mycobacterium kansasii strains isolated from rhesus macaques.</title>
        <authorList>
            <person name="Panda A."/>
            <person name="Nagaraj S."/>
            <person name="Zhao X."/>
            <person name="Tettelin H."/>
            <person name="Detolla L.J."/>
        </authorList>
    </citation>
    <scope>NUCLEOTIDE SEQUENCE [LARGE SCALE GENOMIC DNA]</scope>
    <source>
        <strain evidence="1 2">11-3469</strain>
    </source>
</reference>
<gene>
    <name evidence="1" type="ORF">BZL29_3037</name>
</gene>
<name>A0A1V3XEY3_MYCKA</name>